<sequence>MTEEIELTIREAIPDDAQQIIDVLQKVAVETPYLVMDGNGEPMIIEDMEHNLAELYDSPNNTLMVATLDGQIVGTASVSASKQKRMEHLGEIGISVLKEYWGFGLGRTMIEALIDWAFEGGIIHRLELTVQERNERAIKLYEKIGFQTEAVMSRGAKTDDGEFLDVRLMSLLID</sequence>
<evidence type="ECO:0000313" key="3">
    <source>
        <dbReference type="Proteomes" id="UP000673375"/>
    </source>
</evidence>
<dbReference type="InterPro" id="IPR000182">
    <property type="entry name" value="GNAT_dom"/>
</dbReference>
<keyword evidence="3" id="KW-1185">Reference proteome</keyword>
<organism evidence="2 3">
    <name type="scientific">Enterococcus larvae</name>
    <dbReference type="NCBI Taxonomy" id="2794352"/>
    <lineage>
        <taxon>Bacteria</taxon>
        <taxon>Bacillati</taxon>
        <taxon>Bacillota</taxon>
        <taxon>Bacilli</taxon>
        <taxon>Lactobacillales</taxon>
        <taxon>Enterococcaceae</taxon>
        <taxon>Enterococcus</taxon>
    </lineage>
</organism>
<name>A0ABS4CLP1_9ENTE</name>
<evidence type="ECO:0000259" key="1">
    <source>
        <dbReference type="PROSITE" id="PS51186"/>
    </source>
</evidence>
<dbReference type="Gene3D" id="3.40.630.30">
    <property type="match status" value="1"/>
</dbReference>
<dbReference type="PROSITE" id="PS51186">
    <property type="entry name" value="GNAT"/>
    <property type="match status" value="1"/>
</dbReference>
<dbReference type="InterPro" id="IPR016181">
    <property type="entry name" value="Acyl_CoA_acyltransferase"/>
</dbReference>
<feature type="domain" description="N-acetyltransferase" evidence="1">
    <location>
        <begin position="7"/>
        <end position="174"/>
    </location>
</feature>
<dbReference type="Pfam" id="PF00583">
    <property type="entry name" value="Acetyltransf_1"/>
    <property type="match status" value="1"/>
</dbReference>
<dbReference type="PANTHER" id="PTHR43415">
    <property type="entry name" value="SPERMIDINE N(1)-ACETYLTRANSFERASE"/>
    <property type="match status" value="1"/>
</dbReference>
<dbReference type="EMBL" id="JAEDXU010000005">
    <property type="protein sequence ID" value="MBP1046960.1"/>
    <property type="molecule type" value="Genomic_DNA"/>
</dbReference>
<protein>
    <submittedName>
        <fullName evidence="2">GNAT family N-acetyltransferase</fullName>
    </submittedName>
</protein>
<proteinExistence type="predicted"/>
<accession>A0ABS4CLP1</accession>
<reference evidence="2 3" key="1">
    <citation type="submission" date="2020-12" db="EMBL/GenBank/DDBJ databases">
        <title>Vagococcus allomyrinae sp. nov. and Enterococcus lavae sp. nov., isolated from the larvae of Allomyrina dichotoma.</title>
        <authorList>
            <person name="Lee S.D."/>
        </authorList>
    </citation>
    <scope>NUCLEOTIDE SEQUENCE [LARGE SCALE GENOMIC DNA]</scope>
    <source>
        <strain evidence="2 3">BWM-S5</strain>
    </source>
</reference>
<dbReference type="RefSeq" id="WP_209557740.1">
    <property type="nucleotide sequence ID" value="NZ_JAEDXU010000005.1"/>
</dbReference>
<dbReference type="Proteomes" id="UP000673375">
    <property type="component" value="Unassembled WGS sequence"/>
</dbReference>
<evidence type="ECO:0000313" key="2">
    <source>
        <dbReference type="EMBL" id="MBP1046960.1"/>
    </source>
</evidence>
<dbReference type="SUPFAM" id="SSF55729">
    <property type="entry name" value="Acyl-CoA N-acyltransferases (Nat)"/>
    <property type="match status" value="1"/>
</dbReference>
<comment type="caution">
    <text evidence="2">The sequence shown here is derived from an EMBL/GenBank/DDBJ whole genome shotgun (WGS) entry which is preliminary data.</text>
</comment>
<gene>
    <name evidence="2" type="ORF">I6N96_11835</name>
</gene>
<dbReference type="PANTHER" id="PTHR43415:SF3">
    <property type="entry name" value="GNAT-FAMILY ACETYLTRANSFERASE"/>
    <property type="match status" value="1"/>
</dbReference>
<dbReference type="CDD" id="cd04301">
    <property type="entry name" value="NAT_SF"/>
    <property type="match status" value="1"/>
</dbReference>